<feature type="domain" description="DUF4470" evidence="2">
    <location>
        <begin position="537"/>
        <end position="621"/>
    </location>
</feature>
<dbReference type="InterPro" id="IPR011050">
    <property type="entry name" value="Pectin_lyase_fold/virulence"/>
</dbReference>
<dbReference type="Gene3D" id="2.160.20.10">
    <property type="entry name" value="Single-stranded right-handed beta-helix, Pectin lyase-like"/>
    <property type="match status" value="1"/>
</dbReference>
<evidence type="ECO:0000313" key="3">
    <source>
        <dbReference type="EMBL" id="KAL1522120.1"/>
    </source>
</evidence>
<feature type="domain" description="Right handed beta helix" evidence="1">
    <location>
        <begin position="346"/>
        <end position="401"/>
    </location>
</feature>
<protein>
    <recommendedName>
        <fullName evidence="5">Right handed beta helix domain-containing protein</fullName>
    </recommendedName>
</protein>
<evidence type="ECO:0000259" key="2">
    <source>
        <dbReference type="Pfam" id="PF14737"/>
    </source>
</evidence>
<dbReference type="Proteomes" id="UP001515480">
    <property type="component" value="Unassembled WGS sequence"/>
</dbReference>
<dbReference type="Pfam" id="PF14737">
    <property type="entry name" value="DUF4470"/>
    <property type="match status" value="1"/>
</dbReference>
<dbReference type="SUPFAM" id="SSF48452">
    <property type="entry name" value="TPR-like"/>
    <property type="match status" value="1"/>
</dbReference>
<dbReference type="Gene3D" id="1.25.40.10">
    <property type="entry name" value="Tetratricopeptide repeat domain"/>
    <property type="match status" value="1"/>
</dbReference>
<evidence type="ECO:0000313" key="4">
    <source>
        <dbReference type="Proteomes" id="UP001515480"/>
    </source>
</evidence>
<dbReference type="EMBL" id="JBGBPQ010000007">
    <property type="protein sequence ID" value="KAL1522120.1"/>
    <property type="molecule type" value="Genomic_DNA"/>
</dbReference>
<evidence type="ECO:0008006" key="5">
    <source>
        <dbReference type="Google" id="ProtNLM"/>
    </source>
</evidence>
<dbReference type="InterPro" id="IPR012334">
    <property type="entry name" value="Pectin_lyas_fold"/>
</dbReference>
<comment type="caution">
    <text evidence="3">The sequence shown here is derived from an EMBL/GenBank/DDBJ whole genome shotgun (WGS) entry which is preliminary data.</text>
</comment>
<sequence>MAADAAALFKAGDFAAATAAFASLLGGLGGMDAAVALTNRAACHAKLGDKAAAEKDSRSAIAASPEYARAHLRLALSLPLDHDDAAAAVASAIALAAGPPNEEMRALYHAIARASATSRGLRLDRVEIGSVKSVRTSLELNRALGHGNLVVLRPGSYQLGPSLAGGTLVGVGDVVLTASPFCGHAMVVKTGLLQVVNVGLIGDGTAAAACCCHEGTLRLVSCRVIDYAEVGVLVADFCTAYLHSCVFERLTRQAIEVREGGSVDMCDCRIEACKQGVSAYGGALSARLHRCAILNCQMEGVLISGSDVNAATRAQEAQLHPKPKSAAIAVTEQAMNWGRERRQTLSSTIIDCTISGNGSIGISIDYGAQVVIERCAFQMNDPYSILVKGASDLSVFACQFTFAGKSSKSFYVQQCGGRVANLAGVHVAINYGGEVQVCACAFSGPRELGIEEECLGLHARVGGMWSKPALSLQNHFDCCQGLPSLALLGVEAQQIRTPRRKKESTVVAPIVGGALSRIGWTFQRESWSPTATEYYAIGNTQGYDVMGGMLGSPSKIRIFLAGCGDPRNLVATAAAVPAGVAISFVLNDGNVSILARDAVLLHLMATVPPEAMPETVLAVWSSHGLSAAHASALQASCAALAEEPWPDWLRAATGIEGGESSAAAEAPMREACRAWASCSITLSKLLELRKALQAAAPRTASASFALSLSTLDSKDSKANKEVKEYVQTGSLTSQSKLTSPNVTLLLAPSLQYCLYFSSSIFRALPLADARPGTPLSARLLTALAPQLQTVAARLHAGTMDVSVVLGDVLVVGADPASNARFDYIDCSNVADYVSVTSMLQICAPLLCRAPHARVRLESILLYRSSSETEKKTFARDATGLPAQTLASLLGVRFVSSEELTGGVLRMEWASAHANEQEHLSAGGLLLDLAPRFSQVLRDGPSEDAAKWRPIGGGPLALTHLLKVSLGPAVARTLIDALLRIKSCRRGKLFQWELTMHVPRTQSELVSVSFDVAVESSSISHARMRHVHNPLLIAFSRNPLELGDTPFGLVHQLLSSFHLDEYSGMATFAMPANLAAKTASLHVTLCALGRKGLEALNTSRLLSDLPKLSLSTAWRSLDPLPVVLDTSSVFDAKEEDGVWKVAVVSGPLHVAADVLIPKALLESKERVVSAVVAGRELRVTIKSKEGGSVHSTYEVQLPSNVAQGVPMRAKLSRSLGLLCMKIAWVEEALDVA</sequence>
<keyword evidence="4" id="KW-1185">Reference proteome</keyword>
<organism evidence="3 4">
    <name type="scientific">Prymnesium parvum</name>
    <name type="common">Toxic golden alga</name>
    <dbReference type="NCBI Taxonomy" id="97485"/>
    <lineage>
        <taxon>Eukaryota</taxon>
        <taxon>Haptista</taxon>
        <taxon>Haptophyta</taxon>
        <taxon>Prymnesiophyceae</taxon>
        <taxon>Prymnesiales</taxon>
        <taxon>Prymnesiaceae</taxon>
        <taxon>Prymnesium</taxon>
    </lineage>
</organism>
<reference evidence="3 4" key="1">
    <citation type="journal article" date="2024" name="Science">
        <title>Giant polyketide synthase enzymes in the biosynthesis of giant marine polyether toxins.</title>
        <authorList>
            <person name="Fallon T.R."/>
            <person name="Shende V.V."/>
            <person name="Wierzbicki I.H."/>
            <person name="Pendleton A.L."/>
            <person name="Watervoot N.F."/>
            <person name="Auber R.P."/>
            <person name="Gonzalez D.J."/>
            <person name="Wisecaver J.H."/>
            <person name="Moore B.S."/>
        </authorList>
    </citation>
    <scope>NUCLEOTIDE SEQUENCE [LARGE SCALE GENOMIC DNA]</scope>
    <source>
        <strain evidence="3 4">12B1</strain>
    </source>
</reference>
<dbReference type="InterPro" id="IPR011990">
    <property type="entry name" value="TPR-like_helical_dom_sf"/>
</dbReference>
<evidence type="ECO:0000259" key="1">
    <source>
        <dbReference type="Pfam" id="PF13229"/>
    </source>
</evidence>
<gene>
    <name evidence="3" type="ORF">AB1Y20_021762</name>
</gene>
<dbReference type="InterPro" id="IPR039448">
    <property type="entry name" value="Beta_helix"/>
</dbReference>
<proteinExistence type="predicted"/>
<accession>A0AB34JJ78</accession>
<dbReference type="InterPro" id="IPR027974">
    <property type="entry name" value="DUF4470"/>
</dbReference>
<dbReference type="SUPFAM" id="SSF51126">
    <property type="entry name" value="Pectin lyase-like"/>
    <property type="match status" value="1"/>
</dbReference>
<dbReference type="Pfam" id="PF13229">
    <property type="entry name" value="Beta_helix"/>
    <property type="match status" value="1"/>
</dbReference>
<dbReference type="AlphaFoldDB" id="A0AB34JJ78"/>
<name>A0AB34JJ78_PRYPA</name>